<reference evidence="1" key="2">
    <citation type="journal article" date="2015" name="Data Brief">
        <title>Shoot transcriptome of the giant reed, Arundo donax.</title>
        <authorList>
            <person name="Barrero R.A."/>
            <person name="Guerrero F.D."/>
            <person name="Moolhuijzen P."/>
            <person name="Goolsby J.A."/>
            <person name="Tidwell J."/>
            <person name="Bellgard S.E."/>
            <person name="Bellgard M.I."/>
        </authorList>
    </citation>
    <scope>NUCLEOTIDE SEQUENCE</scope>
    <source>
        <tissue evidence="1">Shoot tissue taken approximately 20 cm above the soil surface</tissue>
    </source>
</reference>
<reference evidence="1" key="1">
    <citation type="submission" date="2014-09" db="EMBL/GenBank/DDBJ databases">
        <authorList>
            <person name="Magalhaes I.L.F."/>
            <person name="Oliveira U."/>
            <person name="Santos F.R."/>
            <person name="Vidigal T.H.D.A."/>
            <person name="Brescovit A.D."/>
            <person name="Santos A.J."/>
        </authorList>
    </citation>
    <scope>NUCLEOTIDE SEQUENCE</scope>
    <source>
        <tissue evidence="1">Shoot tissue taken approximately 20 cm above the soil surface</tissue>
    </source>
</reference>
<organism evidence="1">
    <name type="scientific">Arundo donax</name>
    <name type="common">Giant reed</name>
    <name type="synonym">Donax arundinaceus</name>
    <dbReference type="NCBI Taxonomy" id="35708"/>
    <lineage>
        <taxon>Eukaryota</taxon>
        <taxon>Viridiplantae</taxon>
        <taxon>Streptophyta</taxon>
        <taxon>Embryophyta</taxon>
        <taxon>Tracheophyta</taxon>
        <taxon>Spermatophyta</taxon>
        <taxon>Magnoliopsida</taxon>
        <taxon>Liliopsida</taxon>
        <taxon>Poales</taxon>
        <taxon>Poaceae</taxon>
        <taxon>PACMAD clade</taxon>
        <taxon>Arundinoideae</taxon>
        <taxon>Arundineae</taxon>
        <taxon>Arundo</taxon>
    </lineage>
</organism>
<accession>A0A0A9CF33</accession>
<sequence>MPFQSLSPDGIGNGGMCQIRPVAGFMQCEDPPQRQC</sequence>
<dbReference type="EMBL" id="GBRH01223724">
    <property type="protein sequence ID" value="JAD74171.1"/>
    <property type="molecule type" value="Transcribed_RNA"/>
</dbReference>
<dbReference type="AlphaFoldDB" id="A0A0A9CF33"/>
<evidence type="ECO:0000313" key="1">
    <source>
        <dbReference type="EMBL" id="JAD74171.1"/>
    </source>
</evidence>
<name>A0A0A9CF33_ARUDO</name>
<protein>
    <submittedName>
        <fullName evidence="1">Uncharacterized protein</fullName>
    </submittedName>
</protein>
<proteinExistence type="predicted"/>